<keyword evidence="1" id="KW-0472">Membrane</keyword>
<dbReference type="RefSeq" id="WP_072912877.1">
    <property type="nucleotide sequence ID" value="NZ_FRAR01000011.1"/>
</dbReference>
<dbReference type="OrthoDB" id="1685240at2"/>
<accession>A0A1M6RSH0</accession>
<proteinExistence type="predicted"/>
<gene>
    <name evidence="2" type="ORF">SAMN02745123_01596</name>
</gene>
<name>A0A1M6RSH0_9FIRM</name>
<protein>
    <submittedName>
        <fullName evidence="2">Spore cortex biosynthesis protein YabQ</fullName>
    </submittedName>
</protein>
<feature type="transmembrane region" description="Helical" evidence="1">
    <location>
        <begin position="7"/>
        <end position="28"/>
    </location>
</feature>
<dbReference type="EMBL" id="FRAR01000011">
    <property type="protein sequence ID" value="SHK35389.1"/>
    <property type="molecule type" value="Genomic_DNA"/>
</dbReference>
<keyword evidence="3" id="KW-1185">Reference proteome</keyword>
<dbReference type="NCBIfam" id="TIGR02893">
    <property type="entry name" value="spore_yabQ"/>
    <property type="match status" value="1"/>
</dbReference>
<sequence length="179" mass="20535">MVPLIDQFYYFAFTVLIGVVSGFCYDLYRVTRGTLRLRKIGTALGDILFWIVLTGVVFTLLLMSNWGEVRLYVFLGLALGAVIYLNVLSRSTTSLLQLTFKTVHRLWKLFIKLLGSIWWLICLPFRFIYLAVAVPLGFVAGLLGKITQRLFGKPLRSAKRSLRSRLSSIFPLFEYKDHD</sequence>
<organism evidence="2 3">
    <name type="scientific">Desulforamulus aeronauticus DSM 10349</name>
    <dbReference type="NCBI Taxonomy" id="1121421"/>
    <lineage>
        <taxon>Bacteria</taxon>
        <taxon>Bacillati</taxon>
        <taxon>Bacillota</taxon>
        <taxon>Clostridia</taxon>
        <taxon>Eubacteriales</taxon>
        <taxon>Peptococcaceae</taxon>
        <taxon>Desulforamulus</taxon>
    </lineage>
</organism>
<dbReference type="AlphaFoldDB" id="A0A1M6RSH0"/>
<dbReference type="Pfam" id="PF09578">
    <property type="entry name" value="Spore_YabQ"/>
    <property type="match status" value="1"/>
</dbReference>
<evidence type="ECO:0000313" key="3">
    <source>
        <dbReference type="Proteomes" id="UP000183997"/>
    </source>
</evidence>
<keyword evidence="1" id="KW-1133">Transmembrane helix</keyword>
<feature type="transmembrane region" description="Helical" evidence="1">
    <location>
        <begin position="69"/>
        <end position="88"/>
    </location>
</feature>
<dbReference type="InterPro" id="IPR019074">
    <property type="entry name" value="YabQ"/>
</dbReference>
<feature type="transmembrane region" description="Helical" evidence="1">
    <location>
        <begin position="109"/>
        <end position="127"/>
    </location>
</feature>
<evidence type="ECO:0000313" key="2">
    <source>
        <dbReference type="EMBL" id="SHK35389.1"/>
    </source>
</evidence>
<feature type="transmembrane region" description="Helical" evidence="1">
    <location>
        <begin position="40"/>
        <end position="63"/>
    </location>
</feature>
<evidence type="ECO:0000256" key="1">
    <source>
        <dbReference type="SAM" id="Phobius"/>
    </source>
</evidence>
<keyword evidence="1" id="KW-0812">Transmembrane</keyword>
<dbReference type="STRING" id="1121421.SAMN02745123_01596"/>
<dbReference type="Proteomes" id="UP000183997">
    <property type="component" value="Unassembled WGS sequence"/>
</dbReference>
<reference evidence="3" key="1">
    <citation type="submission" date="2016-11" db="EMBL/GenBank/DDBJ databases">
        <authorList>
            <person name="Varghese N."/>
            <person name="Submissions S."/>
        </authorList>
    </citation>
    <scope>NUCLEOTIDE SEQUENCE [LARGE SCALE GENOMIC DNA]</scope>
    <source>
        <strain evidence="3">DSM 10349</strain>
    </source>
</reference>